<dbReference type="RefSeq" id="WP_233052877.1">
    <property type="nucleotide sequence ID" value="NZ_JAIMJA010000010.1"/>
</dbReference>
<protein>
    <submittedName>
        <fullName evidence="1">Uncharacterized protein</fullName>
    </submittedName>
</protein>
<proteinExistence type="predicted"/>
<evidence type="ECO:0000313" key="2">
    <source>
        <dbReference type="Proteomes" id="UP001201273"/>
    </source>
</evidence>
<name>A0ABS8WA48_9GAMM</name>
<comment type="caution">
    <text evidence="1">The sequence shown here is derived from an EMBL/GenBank/DDBJ whole genome shotgun (WGS) entry which is preliminary data.</text>
</comment>
<keyword evidence="2" id="KW-1185">Reference proteome</keyword>
<dbReference type="Proteomes" id="UP001201273">
    <property type="component" value="Unassembled WGS sequence"/>
</dbReference>
<gene>
    <name evidence="1" type="ORF">K6Y31_11255</name>
</gene>
<accession>A0ABS8WA48</accession>
<reference evidence="1 2" key="1">
    <citation type="journal article" date="2022" name="Environ. Microbiol. Rep.">
        <title>Eco-phylogenetic analyses reveal divergent evolution of vitamin B12 metabolism in the marine bacterial family 'Psychromonadaceae'.</title>
        <authorList>
            <person name="Jin X."/>
            <person name="Yang Y."/>
            <person name="Cao H."/>
            <person name="Gao B."/>
            <person name="Zhao Z."/>
        </authorList>
    </citation>
    <scope>NUCLEOTIDE SEQUENCE [LARGE SCALE GENOMIC DNA]</scope>
    <source>
        <strain evidence="1 2">MKS20</strain>
    </source>
</reference>
<sequence>MSQKKVSAEELALWIEQVHNSSCCSDIANQECKQEQPKTEQQDNHE</sequence>
<organism evidence="1 2">
    <name type="scientific">Motilimonas cestriensis</name>
    <dbReference type="NCBI Taxonomy" id="2742685"/>
    <lineage>
        <taxon>Bacteria</taxon>
        <taxon>Pseudomonadati</taxon>
        <taxon>Pseudomonadota</taxon>
        <taxon>Gammaproteobacteria</taxon>
        <taxon>Alteromonadales</taxon>
        <taxon>Alteromonadales genera incertae sedis</taxon>
        <taxon>Motilimonas</taxon>
    </lineage>
</organism>
<evidence type="ECO:0000313" key="1">
    <source>
        <dbReference type="EMBL" id="MCE2595393.1"/>
    </source>
</evidence>
<dbReference type="EMBL" id="JAIMJA010000010">
    <property type="protein sequence ID" value="MCE2595393.1"/>
    <property type="molecule type" value="Genomic_DNA"/>
</dbReference>